<name>A0A392SRW5_9FABA</name>
<dbReference type="Proteomes" id="UP000265520">
    <property type="component" value="Unassembled WGS sequence"/>
</dbReference>
<keyword evidence="2" id="KW-1185">Reference proteome</keyword>
<accession>A0A392SRW5</accession>
<evidence type="ECO:0000313" key="2">
    <source>
        <dbReference type="Proteomes" id="UP000265520"/>
    </source>
</evidence>
<comment type="caution">
    <text evidence="1">The sequence shown here is derived from an EMBL/GenBank/DDBJ whole genome shotgun (WGS) entry which is preliminary data.</text>
</comment>
<evidence type="ECO:0000313" key="1">
    <source>
        <dbReference type="EMBL" id="MCI50660.1"/>
    </source>
</evidence>
<reference evidence="1 2" key="1">
    <citation type="journal article" date="2018" name="Front. Plant Sci.">
        <title>Red Clover (Trifolium pratense) and Zigzag Clover (T. medium) - A Picture of Genomic Similarities and Differences.</title>
        <authorList>
            <person name="Dluhosova J."/>
            <person name="Istvanek J."/>
            <person name="Nedelnik J."/>
            <person name="Repkova J."/>
        </authorList>
    </citation>
    <scope>NUCLEOTIDE SEQUENCE [LARGE SCALE GENOMIC DNA]</scope>
    <source>
        <strain evidence="2">cv. 10/8</strain>
        <tissue evidence="1">Leaf</tissue>
    </source>
</reference>
<feature type="non-terminal residue" evidence="1">
    <location>
        <position position="73"/>
    </location>
</feature>
<protein>
    <submittedName>
        <fullName evidence="1">Uncharacterized protein</fullName>
    </submittedName>
</protein>
<organism evidence="1 2">
    <name type="scientific">Trifolium medium</name>
    <dbReference type="NCBI Taxonomy" id="97028"/>
    <lineage>
        <taxon>Eukaryota</taxon>
        <taxon>Viridiplantae</taxon>
        <taxon>Streptophyta</taxon>
        <taxon>Embryophyta</taxon>
        <taxon>Tracheophyta</taxon>
        <taxon>Spermatophyta</taxon>
        <taxon>Magnoliopsida</taxon>
        <taxon>eudicotyledons</taxon>
        <taxon>Gunneridae</taxon>
        <taxon>Pentapetalae</taxon>
        <taxon>rosids</taxon>
        <taxon>fabids</taxon>
        <taxon>Fabales</taxon>
        <taxon>Fabaceae</taxon>
        <taxon>Papilionoideae</taxon>
        <taxon>50 kb inversion clade</taxon>
        <taxon>NPAAA clade</taxon>
        <taxon>Hologalegina</taxon>
        <taxon>IRL clade</taxon>
        <taxon>Trifolieae</taxon>
        <taxon>Trifolium</taxon>
    </lineage>
</organism>
<proteinExistence type="predicted"/>
<dbReference type="AlphaFoldDB" id="A0A392SRW5"/>
<sequence length="73" mass="8504">MKGYDVRALKVCKEQIQEWVERLTIEISSRGPEAKDSELEEERLWHSKIHDLGNSSTRLSSTMELARKQESTQ</sequence>
<dbReference type="EMBL" id="LXQA010419874">
    <property type="protein sequence ID" value="MCI50660.1"/>
    <property type="molecule type" value="Genomic_DNA"/>
</dbReference>